<proteinExistence type="predicted"/>
<organism evidence="2 3">
    <name type="scientific">Dictyobacter alpinus</name>
    <dbReference type="NCBI Taxonomy" id="2014873"/>
    <lineage>
        <taxon>Bacteria</taxon>
        <taxon>Bacillati</taxon>
        <taxon>Chloroflexota</taxon>
        <taxon>Ktedonobacteria</taxon>
        <taxon>Ktedonobacterales</taxon>
        <taxon>Dictyobacteraceae</taxon>
        <taxon>Dictyobacter</taxon>
    </lineage>
</organism>
<dbReference type="RefSeq" id="WP_126631419.1">
    <property type="nucleotide sequence ID" value="NZ_BIFT01000002.1"/>
</dbReference>
<dbReference type="PANTHER" id="PTHR43415">
    <property type="entry name" value="SPERMIDINE N(1)-ACETYLTRANSFERASE"/>
    <property type="match status" value="1"/>
</dbReference>
<comment type="caution">
    <text evidence="2">The sequence shown here is derived from an EMBL/GenBank/DDBJ whole genome shotgun (WGS) entry which is preliminary data.</text>
</comment>
<dbReference type="Proteomes" id="UP000287171">
    <property type="component" value="Unassembled WGS sequence"/>
</dbReference>
<dbReference type="OrthoDB" id="9795206at2"/>
<dbReference type="Gene3D" id="3.40.630.30">
    <property type="match status" value="1"/>
</dbReference>
<dbReference type="AlphaFoldDB" id="A0A402BJE7"/>
<sequence>MHIRIPGLQIYLRDWQLADLEQYRAWMVPGQRWKEFEGPYYPLPTADVIATNLAYIRSQIEQDTFPTIRSVLVISDKTTDRLLGIVTWNWESQETHWPSVGIVIFDPAYWEQGRGFEALGLWSEYLFFSLPTIARLDLRTWSGNKGMVALAGKLGYLQEACFRKARTVHGAYYDSLGYGILRKEWEARYPQGFGAYLQEYSNQQSYTNSAITR</sequence>
<evidence type="ECO:0000259" key="1">
    <source>
        <dbReference type="Pfam" id="PF13302"/>
    </source>
</evidence>
<dbReference type="InterPro" id="IPR016181">
    <property type="entry name" value="Acyl_CoA_acyltransferase"/>
</dbReference>
<accession>A0A402BJE7</accession>
<protein>
    <recommendedName>
        <fullName evidence="1">N-acetyltransferase domain-containing protein</fullName>
    </recommendedName>
</protein>
<dbReference type="GO" id="GO:0016747">
    <property type="term" value="F:acyltransferase activity, transferring groups other than amino-acyl groups"/>
    <property type="evidence" value="ECO:0007669"/>
    <property type="project" value="InterPro"/>
</dbReference>
<gene>
    <name evidence="2" type="ORF">KDA_69370</name>
</gene>
<keyword evidence="3" id="KW-1185">Reference proteome</keyword>
<evidence type="ECO:0000313" key="3">
    <source>
        <dbReference type="Proteomes" id="UP000287171"/>
    </source>
</evidence>
<dbReference type="Pfam" id="PF13302">
    <property type="entry name" value="Acetyltransf_3"/>
    <property type="match status" value="1"/>
</dbReference>
<name>A0A402BJE7_9CHLR</name>
<dbReference type="EMBL" id="BIFT01000002">
    <property type="protein sequence ID" value="GCE31453.1"/>
    <property type="molecule type" value="Genomic_DNA"/>
</dbReference>
<dbReference type="InterPro" id="IPR000182">
    <property type="entry name" value="GNAT_dom"/>
</dbReference>
<evidence type="ECO:0000313" key="2">
    <source>
        <dbReference type="EMBL" id="GCE31453.1"/>
    </source>
</evidence>
<dbReference type="PANTHER" id="PTHR43415:SF4">
    <property type="entry name" value="N-ACETYLTRANSFERASE DOMAIN-CONTAINING PROTEIN"/>
    <property type="match status" value="1"/>
</dbReference>
<feature type="domain" description="N-acetyltransferase" evidence="1">
    <location>
        <begin position="10"/>
        <end position="156"/>
    </location>
</feature>
<reference evidence="3" key="1">
    <citation type="submission" date="2018-12" db="EMBL/GenBank/DDBJ databases">
        <title>Tengunoibacter tsumagoiensis gen. nov., sp. nov., Dictyobacter kobayashii sp. nov., D. alpinus sp. nov., and D. joshuensis sp. nov. and description of Dictyobacteraceae fam. nov. within the order Ktedonobacterales isolated from Tengu-no-mugimeshi.</title>
        <authorList>
            <person name="Wang C.M."/>
            <person name="Zheng Y."/>
            <person name="Sakai Y."/>
            <person name="Toyoda A."/>
            <person name="Minakuchi Y."/>
            <person name="Abe K."/>
            <person name="Yokota A."/>
            <person name="Yabe S."/>
        </authorList>
    </citation>
    <scope>NUCLEOTIDE SEQUENCE [LARGE SCALE GENOMIC DNA]</scope>
    <source>
        <strain evidence="3">Uno16</strain>
    </source>
</reference>
<dbReference type="SUPFAM" id="SSF55729">
    <property type="entry name" value="Acyl-CoA N-acyltransferases (Nat)"/>
    <property type="match status" value="1"/>
</dbReference>